<gene>
    <name evidence="2" type="ORF">Lepil_1659</name>
</gene>
<sequence>MPGEIVPCPRCRTVFAVTPNNPLSLHTRRSFSYNTLLKCLLPLLPFLMYVSTMSFTDWSSLPAVSLLSLLLPWLIWPREATSAQDVTLIGLYRLLARRKLHLLDVGSRLGLGIMLVTHLMAVSILIAHLFGSI</sequence>
<feature type="transmembrane region" description="Helical" evidence="1">
    <location>
        <begin position="31"/>
        <end position="51"/>
    </location>
</feature>
<evidence type="ECO:0000256" key="1">
    <source>
        <dbReference type="SAM" id="Phobius"/>
    </source>
</evidence>
<evidence type="ECO:0000313" key="3">
    <source>
        <dbReference type="Proteomes" id="UP000005737"/>
    </source>
</evidence>
<organism evidence="2 3">
    <name type="scientific">Leptonema illini DSM 21528</name>
    <dbReference type="NCBI Taxonomy" id="929563"/>
    <lineage>
        <taxon>Bacteria</taxon>
        <taxon>Pseudomonadati</taxon>
        <taxon>Spirochaetota</taxon>
        <taxon>Spirochaetia</taxon>
        <taxon>Leptospirales</taxon>
        <taxon>Leptospiraceae</taxon>
        <taxon>Leptonema</taxon>
    </lineage>
</organism>
<name>H2CBH2_9LEPT</name>
<dbReference type="AlphaFoldDB" id="H2CBH2"/>
<evidence type="ECO:0000313" key="2">
    <source>
        <dbReference type="EMBL" id="EHQ06343.1"/>
    </source>
</evidence>
<keyword evidence="1" id="KW-0472">Membrane</keyword>
<dbReference type="HOGENOM" id="CLU_1904129_0_0_12"/>
<feature type="transmembrane region" description="Helical" evidence="1">
    <location>
        <begin position="109"/>
        <end position="130"/>
    </location>
</feature>
<dbReference type="STRING" id="183.GCA_002009735_02541"/>
<dbReference type="Proteomes" id="UP000005737">
    <property type="component" value="Unassembled WGS sequence"/>
</dbReference>
<keyword evidence="1" id="KW-1133">Transmembrane helix</keyword>
<dbReference type="EMBL" id="JH597773">
    <property type="protein sequence ID" value="EHQ06343.1"/>
    <property type="molecule type" value="Genomic_DNA"/>
</dbReference>
<proteinExistence type="predicted"/>
<keyword evidence="3" id="KW-1185">Reference proteome</keyword>
<keyword evidence="1" id="KW-0812">Transmembrane</keyword>
<protein>
    <submittedName>
        <fullName evidence="2">Uncharacterized protein</fullName>
    </submittedName>
</protein>
<reference evidence="2 3" key="1">
    <citation type="submission" date="2011-10" db="EMBL/GenBank/DDBJ databases">
        <title>The Improved High-Quality Draft genome of Leptonema illini DSM 21528.</title>
        <authorList>
            <consortium name="US DOE Joint Genome Institute (JGI-PGF)"/>
            <person name="Lucas S."/>
            <person name="Copeland A."/>
            <person name="Lapidus A."/>
            <person name="Glavina del Rio T."/>
            <person name="Dalin E."/>
            <person name="Tice H."/>
            <person name="Bruce D."/>
            <person name="Goodwin L."/>
            <person name="Pitluck S."/>
            <person name="Peters L."/>
            <person name="Mikhailova N."/>
            <person name="Held B."/>
            <person name="Kyrpides N."/>
            <person name="Mavromatis K."/>
            <person name="Ivanova N."/>
            <person name="Markowitz V."/>
            <person name="Cheng J.-F."/>
            <person name="Hugenholtz P."/>
            <person name="Woyke T."/>
            <person name="Wu D."/>
            <person name="Gronow S."/>
            <person name="Wellnitz S."/>
            <person name="Brambilla E.-M."/>
            <person name="Klenk H.-P."/>
            <person name="Eisen J.A."/>
        </authorList>
    </citation>
    <scope>NUCLEOTIDE SEQUENCE [LARGE SCALE GENOMIC DNA]</scope>
    <source>
        <strain evidence="2 3">DSM 21528</strain>
    </source>
</reference>
<accession>H2CBH2</accession>